<keyword evidence="1" id="KW-0472">Membrane</keyword>
<sequence length="97" mass="11108">MIKIKRRYIGISVVISLLLALFFGYGWVNNMVSYKYEVQDFLKPGLQPNSGLDSDQLEIIHALLFCKYAMIACLLLLVGLLVINEKEPSFKGRIQWV</sequence>
<evidence type="ECO:0000256" key="1">
    <source>
        <dbReference type="SAM" id="Phobius"/>
    </source>
</evidence>
<evidence type="ECO:0008006" key="4">
    <source>
        <dbReference type="Google" id="ProtNLM"/>
    </source>
</evidence>
<keyword evidence="3" id="KW-1185">Reference proteome</keyword>
<gene>
    <name evidence="2" type="ORF">HYN43_024585</name>
</gene>
<evidence type="ECO:0000313" key="2">
    <source>
        <dbReference type="EMBL" id="AYL98264.1"/>
    </source>
</evidence>
<feature type="transmembrane region" description="Helical" evidence="1">
    <location>
        <begin position="7"/>
        <end position="28"/>
    </location>
</feature>
<proteinExistence type="predicted"/>
<keyword evidence="1" id="KW-0812">Transmembrane</keyword>
<dbReference type="EMBL" id="CP032869">
    <property type="protein sequence ID" value="AYL98264.1"/>
    <property type="molecule type" value="Genomic_DNA"/>
</dbReference>
<dbReference type="KEGG" id="muh:HYN43_024585"/>
<dbReference type="AlphaFoldDB" id="A0A494VTI1"/>
<feature type="transmembrane region" description="Helical" evidence="1">
    <location>
        <begin position="59"/>
        <end position="83"/>
    </location>
</feature>
<dbReference type="OrthoDB" id="9862184at2"/>
<evidence type="ECO:0000313" key="3">
    <source>
        <dbReference type="Proteomes" id="UP000270046"/>
    </source>
</evidence>
<accession>A0A494VTI1</accession>
<reference evidence="2 3" key="1">
    <citation type="submission" date="2018-10" db="EMBL/GenBank/DDBJ databases">
        <title>Genome sequencing of Mucilaginibacter sp. HYN0043.</title>
        <authorList>
            <person name="Kim M."/>
            <person name="Yi H."/>
        </authorList>
    </citation>
    <scope>NUCLEOTIDE SEQUENCE [LARGE SCALE GENOMIC DNA]</scope>
    <source>
        <strain evidence="2 3">HYN0043</strain>
    </source>
</reference>
<dbReference type="Proteomes" id="UP000270046">
    <property type="component" value="Chromosome"/>
</dbReference>
<protein>
    <recommendedName>
        <fullName evidence="4">DUF998 domain-containing protein</fullName>
    </recommendedName>
</protein>
<organism evidence="2 3">
    <name type="scientific">Mucilaginibacter celer</name>
    <dbReference type="NCBI Taxonomy" id="2305508"/>
    <lineage>
        <taxon>Bacteria</taxon>
        <taxon>Pseudomonadati</taxon>
        <taxon>Bacteroidota</taxon>
        <taxon>Sphingobacteriia</taxon>
        <taxon>Sphingobacteriales</taxon>
        <taxon>Sphingobacteriaceae</taxon>
        <taxon>Mucilaginibacter</taxon>
    </lineage>
</organism>
<keyword evidence="1" id="KW-1133">Transmembrane helix</keyword>
<name>A0A494VTI1_9SPHI</name>